<dbReference type="Gene3D" id="1.10.10.60">
    <property type="entry name" value="Homeodomain-like"/>
    <property type="match status" value="2"/>
</dbReference>
<dbReference type="STRING" id="44252.DJ90_1906"/>
<dbReference type="InterPro" id="IPR003313">
    <property type="entry name" value="AraC-bd"/>
</dbReference>
<dbReference type="PATRIC" id="fig|44252.3.peg.103"/>
<comment type="caution">
    <text evidence="5">The sequence shown here is derived from an EMBL/GenBank/DDBJ whole genome shotgun (WGS) entry which is preliminary data.</text>
</comment>
<dbReference type="Pfam" id="PF12833">
    <property type="entry name" value="HTH_18"/>
    <property type="match status" value="1"/>
</dbReference>
<dbReference type="SUPFAM" id="SSF46689">
    <property type="entry name" value="Homeodomain-like"/>
    <property type="match status" value="2"/>
</dbReference>
<dbReference type="Gene3D" id="2.60.120.10">
    <property type="entry name" value="Jelly Rolls"/>
    <property type="match status" value="1"/>
</dbReference>
<dbReference type="PANTHER" id="PTHR43280:SF2">
    <property type="entry name" value="HTH-TYPE TRANSCRIPTIONAL REGULATOR EXSA"/>
    <property type="match status" value="1"/>
</dbReference>
<evidence type="ECO:0000313" key="5">
    <source>
        <dbReference type="EMBL" id="KFN12104.1"/>
    </source>
</evidence>
<dbReference type="AlphaFoldDB" id="A0A090ZL89"/>
<evidence type="ECO:0000313" key="6">
    <source>
        <dbReference type="Proteomes" id="UP000029278"/>
    </source>
</evidence>
<dbReference type="InterPro" id="IPR009057">
    <property type="entry name" value="Homeodomain-like_sf"/>
</dbReference>
<dbReference type="HOGENOM" id="CLU_000445_88_2_9"/>
<protein>
    <submittedName>
        <fullName evidence="5">Cupin domain protein</fullName>
    </submittedName>
</protein>
<dbReference type="GO" id="GO:0043565">
    <property type="term" value="F:sequence-specific DNA binding"/>
    <property type="evidence" value="ECO:0007669"/>
    <property type="project" value="InterPro"/>
</dbReference>
<evidence type="ECO:0000256" key="2">
    <source>
        <dbReference type="ARBA" id="ARBA00023125"/>
    </source>
</evidence>
<organism evidence="5 6">
    <name type="scientific">Paenibacillus macerans</name>
    <name type="common">Bacillus macerans</name>
    <dbReference type="NCBI Taxonomy" id="44252"/>
    <lineage>
        <taxon>Bacteria</taxon>
        <taxon>Bacillati</taxon>
        <taxon>Bacillota</taxon>
        <taxon>Bacilli</taxon>
        <taxon>Bacillales</taxon>
        <taxon>Paenibacillaceae</taxon>
        <taxon>Paenibacillus</taxon>
    </lineage>
</organism>
<sequence length="303" mass="34482">MSENRPLSVKTRTAPFTAWSPNIHYAQFQTLPPCRFPVRRLYDFELLYVCHGEMATTMNGQRYLLSAGQLIFLPCGVYHQNEIVSVPEAKLMGIHFDFFSDVTIQKEEDLLIPEEGMVWDKLAAEAVTGTDRGLAFSADPVYSPSVECVQAMEQLIHEFARRSLGFELVCKGLMLEILAHLLRSQMARRIAGVSEHGERIKRLAERIDAAPAEDWSGRRIAAELQMSVDHAAKLFRQIIGVPPGEFLRTVRHREACRLLRDTDWTIEEVGAQVGYSDIHYFSRLFNANEGISPRAYRKLSRIL</sequence>
<proteinExistence type="predicted"/>
<keyword evidence="6" id="KW-1185">Reference proteome</keyword>
<keyword evidence="3" id="KW-0804">Transcription</keyword>
<dbReference type="RefSeq" id="WP_036624082.1">
    <property type="nucleotide sequence ID" value="NZ_JAKOBR010000031.1"/>
</dbReference>
<dbReference type="SUPFAM" id="SSF51215">
    <property type="entry name" value="Regulatory protein AraC"/>
    <property type="match status" value="1"/>
</dbReference>
<dbReference type="Proteomes" id="UP000029278">
    <property type="component" value="Unassembled WGS sequence"/>
</dbReference>
<dbReference type="PROSITE" id="PS01124">
    <property type="entry name" value="HTH_ARAC_FAMILY_2"/>
    <property type="match status" value="1"/>
</dbReference>
<dbReference type="SMART" id="SM00342">
    <property type="entry name" value="HTH_ARAC"/>
    <property type="match status" value="1"/>
</dbReference>
<dbReference type="Pfam" id="PF02311">
    <property type="entry name" value="AraC_binding"/>
    <property type="match status" value="1"/>
</dbReference>
<dbReference type="OrthoDB" id="625043at2"/>
<name>A0A090ZL89_PAEMA</name>
<evidence type="ECO:0000256" key="3">
    <source>
        <dbReference type="ARBA" id="ARBA00023163"/>
    </source>
</evidence>
<feature type="domain" description="HTH araC/xylS-type" evidence="4">
    <location>
        <begin position="201"/>
        <end position="299"/>
    </location>
</feature>
<evidence type="ECO:0000256" key="1">
    <source>
        <dbReference type="ARBA" id="ARBA00023015"/>
    </source>
</evidence>
<dbReference type="GO" id="GO:0003700">
    <property type="term" value="F:DNA-binding transcription factor activity"/>
    <property type="evidence" value="ECO:0007669"/>
    <property type="project" value="InterPro"/>
</dbReference>
<gene>
    <name evidence="5" type="ORF">DJ90_1906</name>
</gene>
<dbReference type="InterPro" id="IPR037923">
    <property type="entry name" value="HTH-like"/>
</dbReference>
<keyword evidence="2" id="KW-0238">DNA-binding</keyword>
<reference evidence="5 6" key="1">
    <citation type="submission" date="2014-04" db="EMBL/GenBank/DDBJ databases">
        <authorList>
            <person name="Bishop-Lilly K.A."/>
            <person name="Broomall S.M."/>
            <person name="Chain P.S."/>
            <person name="Chertkov O."/>
            <person name="Coyne S.R."/>
            <person name="Daligault H.E."/>
            <person name="Davenport K.W."/>
            <person name="Erkkila T."/>
            <person name="Frey K.G."/>
            <person name="Gibbons H.S."/>
            <person name="Gu W."/>
            <person name="Jaissle J."/>
            <person name="Johnson S.L."/>
            <person name="Koroleva G.I."/>
            <person name="Ladner J.T."/>
            <person name="Lo C.-C."/>
            <person name="Minogue T.D."/>
            <person name="Munk C."/>
            <person name="Palacios G.F."/>
            <person name="Redden C.L."/>
            <person name="Rosenzweig C.N."/>
            <person name="Scholz M.B."/>
            <person name="Teshima H."/>
            <person name="Xu Y."/>
        </authorList>
    </citation>
    <scope>NUCLEOTIDE SEQUENCE [LARGE SCALE GENOMIC DNA]</scope>
    <source>
        <strain evidence="5 6">8244</strain>
    </source>
</reference>
<evidence type="ECO:0000259" key="4">
    <source>
        <dbReference type="PROSITE" id="PS01124"/>
    </source>
</evidence>
<dbReference type="PANTHER" id="PTHR43280">
    <property type="entry name" value="ARAC-FAMILY TRANSCRIPTIONAL REGULATOR"/>
    <property type="match status" value="1"/>
</dbReference>
<dbReference type="EMBL" id="JMQA01000001">
    <property type="protein sequence ID" value="KFN12104.1"/>
    <property type="molecule type" value="Genomic_DNA"/>
</dbReference>
<dbReference type="InterPro" id="IPR018060">
    <property type="entry name" value="HTH_AraC"/>
</dbReference>
<keyword evidence="1" id="KW-0805">Transcription regulation</keyword>
<dbReference type="GeneID" id="77008151"/>
<accession>A0A090ZL89</accession>
<dbReference type="InterPro" id="IPR014710">
    <property type="entry name" value="RmlC-like_jellyroll"/>
</dbReference>